<keyword evidence="1 2" id="KW-0732">Signal</keyword>
<evidence type="ECO:0000256" key="1">
    <source>
        <dbReference type="ARBA" id="ARBA00022729"/>
    </source>
</evidence>
<name>A0A2T1NB45_9FLAO</name>
<dbReference type="AlphaFoldDB" id="A0A2T1NB45"/>
<evidence type="ECO:0008006" key="5">
    <source>
        <dbReference type="Google" id="ProtNLM"/>
    </source>
</evidence>
<gene>
    <name evidence="3" type="ORF">C7H61_10490</name>
</gene>
<protein>
    <recommendedName>
        <fullName evidence="5">Secretion system C-terminal sorting domain-containing protein</fullName>
    </recommendedName>
</protein>
<proteinExistence type="predicted"/>
<feature type="chain" id="PRO_5015600502" description="Secretion system C-terminal sorting domain-containing protein" evidence="2">
    <location>
        <begin position="20"/>
        <end position="246"/>
    </location>
</feature>
<comment type="caution">
    <text evidence="3">The sequence shown here is derived from an EMBL/GenBank/DDBJ whole genome shotgun (WGS) entry which is preliminary data.</text>
</comment>
<dbReference type="EMBL" id="PXOT01000024">
    <property type="protein sequence ID" value="PSG89371.1"/>
    <property type="molecule type" value="Genomic_DNA"/>
</dbReference>
<accession>A0A2T1NB45</accession>
<dbReference type="OrthoDB" id="1431965at2"/>
<sequence>MKHIYFFSLLFSISCITKAQETLTFSSYNGNTTTLTATTATVNDEITIVFEDQDIINNFYSDGQAFIHMYGGLDTDSGSFQGAPGFSDLASQPQLTLVPTDTDVNAGPNTYSITINLAQLYTGVPNGTMVYGFNLLFQNQFGGGGNNQTVDFYINLVDAEKDSTLSTTDNNIKNASIKVISNELLINNYNGDLNIKVYDILGKIVDNNANIQVNNSYKHALDLPKNNIYIVVLETKDMTKTIKVLL</sequence>
<dbReference type="PROSITE" id="PS51257">
    <property type="entry name" value="PROKAR_LIPOPROTEIN"/>
    <property type="match status" value="1"/>
</dbReference>
<dbReference type="Proteomes" id="UP000238430">
    <property type="component" value="Unassembled WGS sequence"/>
</dbReference>
<feature type="signal peptide" evidence="2">
    <location>
        <begin position="1"/>
        <end position="19"/>
    </location>
</feature>
<evidence type="ECO:0000313" key="4">
    <source>
        <dbReference type="Proteomes" id="UP000238430"/>
    </source>
</evidence>
<reference evidence="3 4" key="1">
    <citation type="submission" date="2018-03" db="EMBL/GenBank/DDBJ databases">
        <title>Mesoflavibacter sp. HG37 and Mesoflavibacter sp. HG96 sp.nov., two marine bacteria isolated from seawater of Western Pacific Ocean.</title>
        <authorList>
            <person name="Cheng H."/>
            <person name="Wu Y.-H."/>
            <person name="Guo L.-L."/>
            <person name="Xu X.-W."/>
        </authorList>
    </citation>
    <scope>NUCLEOTIDE SEQUENCE [LARGE SCALE GENOMIC DNA]</scope>
    <source>
        <strain evidence="3 4">KCTC 42117</strain>
    </source>
</reference>
<evidence type="ECO:0000256" key="2">
    <source>
        <dbReference type="SAM" id="SignalP"/>
    </source>
</evidence>
<dbReference type="NCBIfam" id="TIGR04183">
    <property type="entry name" value="Por_Secre_tail"/>
    <property type="match status" value="1"/>
</dbReference>
<organism evidence="3 4">
    <name type="scientific">Mesoflavibacter zeaxanthinifaciens subsp. sabulilitoris</name>
    <dbReference type="NCBI Taxonomy" id="1520893"/>
    <lineage>
        <taxon>Bacteria</taxon>
        <taxon>Pseudomonadati</taxon>
        <taxon>Bacteroidota</taxon>
        <taxon>Flavobacteriia</taxon>
        <taxon>Flavobacteriales</taxon>
        <taxon>Flavobacteriaceae</taxon>
        <taxon>Mesoflavibacter</taxon>
    </lineage>
</organism>
<keyword evidence="4" id="KW-1185">Reference proteome</keyword>
<dbReference type="RefSeq" id="WP_106679589.1">
    <property type="nucleotide sequence ID" value="NZ_JACHWV010000003.1"/>
</dbReference>
<dbReference type="InterPro" id="IPR026444">
    <property type="entry name" value="Secre_tail"/>
</dbReference>
<evidence type="ECO:0000313" key="3">
    <source>
        <dbReference type="EMBL" id="PSG89371.1"/>
    </source>
</evidence>